<dbReference type="Proteomes" id="UP000007306">
    <property type="component" value="Chromosome 5"/>
</dbReference>
<evidence type="ECO:0000313" key="3">
    <source>
        <dbReference type="Proteomes" id="UP000007306"/>
    </source>
</evidence>
<name>I1PUH7_ORYGL</name>
<reference evidence="2 3" key="2">
    <citation type="submission" date="2018-04" db="EMBL/GenBank/DDBJ databases">
        <title>OglaRS2 (Oryza glaberrima Reference Sequence Version 2).</title>
        <authorList>
            <person name="Zhang J."/>
            <person name="Kudrna D."/>
            <person name="Lee S."/>
            <person name="Talag J."/>
            <person name="Rajasekar S."/>
            <person name="Wing R.A."/>
        </authorList>
    </citation>
    <scope>NUCLEOTIDE SEQUENCE [LARGE SCALE GENOMIC DNA]</scope>
    <source>
        <strain evidence="2 3">cv. IRGC 96717</strain>
    </source>
</reference>
<evidence type="ECO:0000256" key="1">
    <source>
        <dbReference type="SAM" id="MobiDB-lite"/>
    </source>
</evidence>
<dbReference type="Gramene" id="ORGLA05G0102500.1">
    <property type="protein sequence ID" value="ORGLA05G0102500.1"/>
    <property type="gene ID" value="ORGLA05G0102500"/>
</dbReference>
<sequence>MTSRRSHHKSAIPLLSSPLSCLPPRTSSFPAPTSPPPRTAVEKEGTNEAIGAAPLVPPCKPALLPPGHSWVVGVGFGFLGSRLQSSVVPSKYCKLP</sequence>
<keyword evidence="3" id="KW-1185">Reference proteome</keyword>
<reference evidence="2" key="1">
    <citation type="submission" date="2015-06" db="UniProtKB">
        <authorList>
            <consortium name="EnsemblPlants"/>
        </authorList>
    </citation>
    <scope>IDENTIFICATION</scope>
</reference>
<dbReference type="EnsemblPlants" id="ORGLA05G0102500.1">
    <property type="protein sequence ID" value="ORGLA05G0102500.1"/>
    <property type="gene ID" value="ORGLA05G0102500"/>
</dbReference>
<feature type="region of interest" description="Disordered" evidence="1">
    <location>
        <begin position="1"/>
        <end position="45"/>
    </location>
</feature>
<feature type="compositionally biased region" description="Low complexity" evidence="1">
    <location>
        <begin position="13"/>
        <end position="31"/>
    </location>
</feature>
<dbReference type="HOGENOM" id="CLU_2363184_0_0_1"/>
<accession>I1PUH7</accession>
<feature type="compositionally biased region" description="Basic residues" evidence="1">
    <location>
        <begin position="1"/>
        <end position="10"/>
    </location>
</feature>
<protein>
    <submittedName>
        <fullName evidence="2">Uncharacterized protein</fullName>
    </submittedName>
</protein>
<organism evidence="2 3">
    <name type="scientific">Oryza glaberrima</name>
    <name type="common">African rice</name>
    <dbReference type="NCBI Taxonomy" id="4538"/>
    <lineage>
        <taxon>Eukaryota</taxon>
        <taxon>Viridiplantae</taxon>
        <taxon>Streptophyta</taxon>
        <taxon>Embryophyta</taxon>
        <taxon>Tracheophyta</taxon>
        <taxon>Spermatophyta</taxon>
        <taxon>Magnoliopsida</taxon>
        <taxon>Liliopsida</taxon>
        <taxon>Poales</taxon>
        <taxon>Poaceae</taxon>
        <taxon>BOP clade</taxon>
        <taxon>Oryzoideae</taxon>
        <taxon>Oryzeae</taxon>
        <taxon>Oryzinae</taxon>
        <taxon>Oryza</taxon>
    </lineage>
</organism>
<dbReference type="AlphaFoldDB" id="I1PUH7"/>
<proteinExistence type="predicted"/>
<evidence type="ECO:0000313" key="2">
    <source>
        <dbReference type="EnsemblPlants" id="ORGLA05G0102500.1"/>
    </source>
</evidence>